<accession>A0A6A5WKP4</accession>
<dbReference type="CDD" id="cd18186">
    <property type="entry name" value="BTB_POZ_ZBTB_KLHL-like"/>
    <property type="match status" value="1"/>
</dbReference>
<sequence>MANKRRQVVDDAELKRRRAQSQRDKARNRREEVATFRAITRGLQRTLAQVNKPTQLVVKTQRIAVPDGNRFNISHASIMGARSDKFMRDIAGLFNNTKYSDARILIRDVILPVHKSVICIQSEYFEKAFQESFIEGSSGELGFNEGSGAAHWRVLEYMYTGDYSDDLSSNFEDDPPLLKDPRVYALADMFFLEDLKALSTIKMQKKLQTLWTCDSFPDCIREIYASTPNSDHAMRSAVIEVARVHVRELGKKAIFKDLIREGGEFAVDFFESITYGEPLETESLETEPWETPQKWSWS</sequence>
<dbReference type="OrthoDB" id="6359816at2759"/>
<reference evidence="3" key="1">
    <citation type="journal article" date="2020" name="Stud. Mycol.">
        <title>101 Dothideomycetes genomes: a test case for predicting lifestyles and emergence of pathogens.</title>
        <authorList>
            <person name="Haridas S."/>
            <person name="Albert R."/>
            <person name="Binder M."/>
            <person name="Bloem J."/>
            <person name="Labutti K."/>
            <person name="Salamov A."/>
            <person name="Andreopoulos B."/>
            <person name="Baker S."/>
            <person name="Barry K."/>
            <person name="Bills G."/>
            <person name="Bluhm B."/>
            <person name="Cannon C."/>
            <person name="Castanera R."/>
            <person name="Culley D."/>
            <person name="Daum C."/>
            <person name="Ezra D."/>
            <person name="Gonzalez J."/>
            <person name="Henrissat B."/>
            <person name="Kuo A."/>
            <person name="Liang C."/>
            <person name="Lipzen A."/>
            <person name="Lutzoni F."/>
            <person name="Magnuson J."/>
            <person name="Mondo S."/>
            <person name="Nolan M."/>
            <person name="Ohm R."/>
            <person name="Pangilinan J."/>
            <person name="Park H.-J."/>
            <person name="Ramirez L."/>
            <person name="Alfaro M."/>
            <person name="Sun H."/>
            <person name="Tritt A."/>
            <person name="Yoshinaga Y."/>
            <person name="Zwiers L.-H."/>
            <person name="Turgeon B."/>
            <person name="Goodwin S."/>
            <person name="Spatafora J."/>
            <person name="Crous P."/>
            <person name="Grigoriev I."/>
        </authorList>
    </citation>
    <scope>NUCLEOTIDE SEQUENCE</scope>
    <source>
        <strain evidence="3">CBS 123094</strain>
    </source>
</reference>
<feature type="region of interest" description="Disordered" evidence="1">
    <location>
        <begin position="1"/>
        <end position="30"/>
    </location>
</feature>
<name>A0A6A5WKP4_9PLEO</name>
<gene>
    <name evidence="3" type="ORF">P154DRAFT_462410</name>
</gene>
<evidence type="ECO:0000259" key="2">
    <source>
        <dbReference type="PROSITE" id="PS50097"/>
    </source>
</evidence>
<dbReference type="PANTHER" id="PTHR47843:SF5">
    <property type="entry name" value="BTB_POZ DOMAIN PROTEIN"/>
    <property type="match status" value="1"/>
</dbReference>
<feature type="domain" description="BTB" evidence="2">
    <location>
        <begin position="100"/>
        <end position="167"/>
    </location>
</feature>
<feature type="compositionally biased region" description="Basic and acidic residues" evidence="1">
    <location>
        <begin position="21"/>
        <end position="30"/>
    </location>
</feature>
<proteinExistence type="predicted"/>
<dbReference type="AlphaFoldDB" id="A0A6A5WKP4"/>
<keyword evidence="4" id="KW-1185">Reference proteome</keyword>
<evidence type="ECO:0000313" key="3">
    <source>
        <dbReference type="EMBL" id="KAF2002433.1"/>
    </source>
</evidence>
<dbReference type="SUPFAM" id="SSF54695">
    <property type="entry name" value="POZ domain"/>
    <property type="match status" value="1"/>
</dbReference>
<dbReference type="PANTHER" id="PTHR47843">
    <property type="entry name" value="BTB DOMAIN-CONTAINING PROTEIN-RELATED"/>
    <property type="match status" value="1"/>
</dbReference>
<dbReference type="Pfam" id="PF00651">
    <property type="entry name" value="BTB"/>
    <property type="match status" value="1"/>
</dbReference>
<protein>
    <recommendedName>
        <fullName evidence="2">BTB domain-containing protein</fullName>
    </recommendedName>
</protein>
<dbReference type="Gene3D" id="3.30.710.10">
    <property type="entry name" value="Potassium Channel Kv1.1, Chain A"/>
    <property type="match status" value="1"/>
</dbReference>
<evidence type="ECO:0000256" key="1">
    <source>
        <dbReference type="SAM" id="MobiDB-lite"/>
    </source>
</evidence>
<dbReference type="InterPro" id="IPR000210">
    <property type="entry name" value="BTB/POZ_dom"/>
</dbReference>
<evidence type="ECO:0000313" key="4">
    <source>
        <dbReference type="Proteomes" id="UP000799779"/>
    </source>
</evidence>
<dbReference type="EMBL" id="ML977577">
    <property type="protein sequence ID" value="KAF2002433.1"/>
    <property type="molecule type" value="Genomic_DNA"/>
</dbReference>
<dbReference type="PROSITE" id="PS50097">
    <property type="entry name" value="BTB"/>
    <property type="match status" value="1"/>
</dbReference>
<organism evidence="3 4">
    <name type="scientific">Amniculicola lignicola CBS 123094</name>
    <dbReference type="NCBI Taxonomy" id="1392246"/>
    <lineage>
        <taxon>Eukaryota</taxon>
        <taxon>Fungi</taxon>
        <taxon>Dikarya</taxon>
        <taxon>Ascomycota</taxon>
        <taxon>Pezizomycotina</taxon>
        <taxon>Dothideomycetes</taxon>
        <taxon>Pleosporomycetidae</taxon>
        <taxon>Pleosporales</taxon>
        <taxon>Amniculicolaceae</taxon>
        <taxon>Amniculicola</taxon>
    </lineage>
</organism>
<dbReference type="InterPro" id="IPR011333">
    <property type="entry name" value="SKP1/BTB/POZ_sf"/>
</dbReference>
<dbReference type="Proteomes" id="UP000799779">
    <property type="component" value="Unassembled WGS sequence"/>
</dbReference>